<dbReference type="OrthoDB" id="1069523at2759"/>
<keyword evidence="3" id="KW-0223">Dioxygenase</keyword>
<comment type="cofactor">
    <cofactor evidence="8">
        <name>Fe(2+)</name>
        <dbReference type="ChEBI" id="CHEBI:29033"/>
    </cofactor>
    <text evidence="8">Binds 1 Fe(2+) ion per subunit.</text>
</comment>
<feature type="binding site" evidence="8">
    <location>
        <position position="245"/>
    </location>
    <ligand>
        <name>Fe cation</name>
        <dbReference type="ChEBI" id="CHEBI:24875"/>
        <note>catalytic</note>
    </ligand>
</feature>
<feature type="binding site" evidence="8">
    <location>
        <position position="315"/>
    </location>
    <ligand>
        <name>Fe cation</name>
        <dbReference type="ChEBI" id="CHEBI:24875"/>
        <note>catalytic</note>
    </ligand>
</feature>
<evidence type="ECO:0000256" key="5">
    <source>
        <dbReference type="ARBA" id="ARBA00023004"/>
    </source>
</evidence>
<evidence type="ECO:0000313" key="10">
    <source>
        <dbReference type="Proteomes" id="UP000054558"/>
    </source>
</evidence>
<keyword evidence="5 8" id="KW-0408">Iron</keyword>
<dbReference type="Proteomes" id="UP000054558">
    <property type="component" value="Unassembled WGS sequence"/>
</dbReference>
<evidence type="ECO:0000313" key="9">
    <source>
        <dbReference type="EMBL" id="GAQ81854.1"/>
    </source>
</evidence>
<dbReference type="OMA" id="HEFIESN"/>
<evidence type="ECO:0000256" key="7">
    <source>
        <dbReference type="ARBA" id="ARBA00048709"/>
    </source>
</evidence>
<evidence type="ECO:0000256" key="6">
    <source>
        <dbReference type="ARBA" id="ARBA00039084"/>
    </source>
</evidence>
<dbReference type="Pfam" id="PF03055">
    <property type="entry name" value="RPE65"/>
    <property type="match status" value="1"/>
</dbReference>
<feature type="binding site" evidence="8">
    <location>
        <position position="535"/>
    </location>
    <ligand>
        <name>Fe cation</name>
        <dbReference type="ChEBI" id="CHEBI:24875"/>
        <note>catalytic</note>
    </ligand>
</feature>
<feature type="binding site" evidence="8">
    <location>
        <position position="194"/>
    </location>
    <ligand>
        <name>Fe cation</name>
        <dbReference type="ChEBI" id="CHEBI:24875"/>
        <note>catalytic</note>
    </ligand>
</feature>
<comment type="catalytic activity">
    <reaction evidence="7">
        <text>all-trans-zeaxanthin + 2 O2 = 4,9-dimethyldodeca-2,4,6,8,10-pentaenedial + 2 (3R)-hydroxy-beta-ionone</text>
        <dbReference type="Rhea" id="RHEA:26393"/>
        <dbReference type="ChEBI" id="CHEBI:15379"/>
        <dbReference type="ChEBI" id="CHEBI:27547"/>
        <dbReference type="ChEBI" id="CHEBI:53171"/>
        <dbReference type="ChEBI" id="CHEBI:53173"/>
        <dbReference type="EC" id="1.14.99.n4"/>
    </reaction>
</comment>
<proteinExistence type="inferred from homology"/>
<dbReference type="PANTHER" id="PTHR10543">
    <property type="entry name" value="BETA-CAROTENE DIOXYGENASE"/>
    <property type="match status" value="1"/>
</dbReference>
<dbReference type="GO" id="GO:0009570">
    <property type="term" value="C:chloroplast stroma"/>
    <property type="evidence" value="ECO:0000318"/>
    <property type="project" value="GO_Central"/>
</dbReference>
<name>A0A0U9I719_KLENI</name>
<dbReference type="EC" id="1.14.99.n4" evidence="6"/>
<gene>
    <name evidence="9" type="ORF">KFL_000920380</name>
</gene>
<evidence type="ECO:0000256" key="8">
    <source>
        <dbReference type="PIRSR" id="PIRSR604294-1"/>
    </source>
</evidence>
<dbReference type="PANTHER" id="PTHR10543:SF89">
    <property type="entry name" value="CAROTENOID 9,10(9',10')-CLEAVAGE DIOXYGENASE 1"/>
    <property type="match status" value="1"/>
</dbReference>
<evidence type="ECO:0000256" key="3">
    <source>
        <dbReference type="ARBA" id="ARBA00022964"/>
    </source>
</evidence>
<dbReference type="GO" id="GO:0016121">
    <property type="term" value="P:carotene catabolic process"/>
    <property type="evidence" value="ECO:0000318"/>
    <property type="project" value="GO_Central"/>
</dbReference>
<comment type="similarity">
    <text evidence="1">Belongs to the carotenoid oxygenase family.</text>
</comment>
<dbReference type="AlphaFoldDB" id="A0A0U9I719"/>
<keyword evidence="4" id="KW-0560">Oxidoreductase</keyword>
<evidence type="ECO:0000256" key="1">
    <source>
        <dbReference type="ARBA" id="ARBA00006787"/>
    </source>
</evidence>
<evidence type="ECO:0000256" key="4">
    <source>
        <dbReference type="ARBA" id="ARBA00023002"/>
    </source>
</evidence>
<keyword evidence="2 8" id="KW-0479">Metal-binding</keyword>
<organism evidence="9 10">
    <name type="scientific">Klebsormidium nitens</name>
    <name type="common">Green alga</name>
    <name type="synonym">Ulothrix nitens</name>
    <dbReference type="NCBI Taxonomy" id="105231"/>
    <lineage>
        <taxon>Eukaryota</taxon>
        <taxon>Viridiplantae</taxon>
        <taxon>Streptophyta</taxon>
        <taxon>Klebsormidiophyceae</taxon>
        <taxon>Klebsormidiales</taxon>
        <taxon>Klebsormidiaceae</taxon>
        <taxon>Klebsormidium</taxon>
    </lineage>
</organism>
<keyword evidence="10" id="KW-1185">Reference proteome</keyword>
<sequence>MQTVGSVGPKEEANPLLTSPLVPKWVQEAVSEQPWRGALEAPKECSYAVDPSAIKGTVPEELRGTMYRAGPGRIRIGDHKFGHWFDGDGMVYAVSFNGPGGAVSYRNRWMLTDRYKKQERSGKDEIVGKAVWTESSGGWLANLGPPGNPSNTSVRAFDHKVLALSEGGPPLEINPQTLDTLGTVDYTPSFFSAHPKIDPDTKILYNVGIGRDWFRIFALDLYSLAPDGKALSKGRVALDEPTFVHDFAISENYLVVVITPHLSKPVNLIKAVAGLTTFGATFEYQSALGSRIVVARKSDMSVVADVRMPAFATFHYANAYEEHGKLHVLVNRLNGPRENLEDTFKDMYARGWNWDTYHSLWELALDTKTWTLESDRPAVRSPRSGKPAATFGMEYPQINQAYTGRKTRYVYVAACSTAGRLEGPRQGVHLGQSFGGVKREEGSGRDGVHYFDCIQKYDLETGTVETNLLGEGLEPSEVEFVPRKGAVGEDDGYLISFVYNNKKHTTDVVVLDATRVGDPPVCVVHLPTHVALTFHGNFVPSA</sequence>
<accession>A0A0U9I719</accession>
<dbReference type="GO" id="GO:0046872">
    <property type="term" value="F:metal ion binding"/>
    <property type="evidence" value="ECO:0007669"/>
    <property type="project" value="UniProtKB-KW"/>
</dbReference>
<evidence type="ECO:0000256" key="2">
    <source>
        <dbReference type="ARBA" id="ARBA00022723"/>
    </source>
</evidence>
<dbReference type="STRING" id="105231.A0A0U9I719"/>
<reference evidence="9 10" key="1">
    <citation type="journal article" date="2014" name="Nat. Commun.">
        <title>Klebsormidium flaccidum genome reveals primary factors for plant terrestrial adaptation.</title>
        <authorList>
            <person name="Hori K."/>
            <person name="Maruyama F."/>
            <person name="Fujisawa T."/>
            <person name="Togashi T."/>
            <person name="Yamamoto N."/>
            <person name="Seo M."/>
            <person name="Sato S."/>
            <person name="Yamada T."/>
            <person name="Mori H."/>
            <person name="Tajima N."/>
            <person name="Moriyama T."/>
            <person name="Ikeuchi M."/>
            <person name="Watanabe M."/>
            <person name="Wada H."/>
            <person name="Kobayashi K."/>
            <person name="Saito M."/>
            <person name="Masuda T."/>
            <person name="Sasaki-Sekimoto Y."/>
            <person name="Mashiguchi K."/>
            <person name="Awai K."/>
            <person name="Shimojima M."/>
            <person name="Masuda S."/>
            <person name="Iwai M."/>
            <person name="Nobusawa T."/>
            <person name="Narise T."/>
            <person name="Kondo S."/>
            <person name="Saito H."/>
            <person name="Sato R."/>
            <person name="Murakawa M."/>
            <person name="Ihara Y."/>
            <person name="Oshima-Yamada Y."/>
            <person name="Ohtaka K."/>
            <person name="Satoh M."/>
            <person name="Sonobe K."/>
            <person name="Ishii M."/>
            <person name="Ohtani R."/>
            <person name="Kanamori-Sato M."/>
            <person name="Honoki R."/>
            <person name="Miyazaki D."/>
            <person name="Mochizuki H."/>
            <person name="Umetsu J."/>
            <person name="Higashi K."/>
            <person name="Shibata D."/>
            <person name="Kamiya Y."/>
            <person name="Sato N."/>
            <person name="Nakamura Y."/>
            <person name="Tabata S."/>
            <person name="Ida S."/>
            <person name="Kurokawa K."/>
            <person name="Ohta H."/>
        </authorList>
    </citation>
    <scope>NUCLEOTIDE SEQUENCE [LARGE SCALE GENOMIC DNA]</scope>
    <source>
        <strain evidence="9 10">NIES-2285</strain>
    </source>
</reference>
<dbReference type="GO" id="GO:0010436">
    <property type="term" value="F:carotenoid dioxygenase activity"/>
    <property type="evidence" value="ECO:0000318"/>
    <property type="project" value="GO_Central"/>
</dbReference>
<dbReference type="EMBL" id="DF237041">
    <property type="protein sequence ID" value="GAQ81854.1"/>
    <property type="molecule type" value="Genomic_DNA"/>
</dbReference>
<protein>
    <recommendedName>
        <fullName evidence="6">carotenoid 9,10-dioxygenase</fullName>
        <ecNumber evidence="6">1.14.99.n4</ecNumber>
    </recommendedName>
</protein>
<dbReference type="InterPro" id="IPR004294">
    <property type="entry name" value="Carotenoid_Oase"/>
</dbReference>